<gene>
    <name evidence="11" type="primary">gcvP</name>
    <name evidence="11" type="ORF">OHJ16_02825</name>
</gene>
<dbReference type="InterPro" id="IPR003437">
    <property type="entry name" value="GcvP"/>
</dbReference>
<dbReference type="InterPro" id="IPR015424">
    <property type="entry name" value="PyrdxlP-dep_Trfase"/>
</dbReference>
<dbReference type="Proteomes" id="UP001072034">
    <property type="component" value="Unassembled WGS sequence"/>
</dbReference>
<dbReference type="RefSeq" id="WP_268916660.1">
    <property type="nucleotide sequence ID" value="NZ_JAPTMY010000004.1"/>
</dbReference>
<dbReference type="InterPro" id="IPR015422">
    <property type="entry name" value="PyrdxlP-dep_Trfase_small"/>
</dbReference>
<proteinExistence type="inferred from homology"/>
<evidence type="ECO:0000256" key="7">
    <source>
        <dbReference type="ARBA" id="ARBA00023002"/>
    </source>
</evidence>
<dbReference type="EC" id="1.4.4.2" evidence="5"/>
<dbReference type="SUPFAM" id="SSF53383">
    <property type="entry name" value="PLP-dependent transferases"/>
    <property type="match status" value="2"/>
</dbReference>
<evidence type="ECO:0000259" key="10">
    <source>
        <dbReference type="Pfam" id="PF21478"/>
    </source>
</evidence>
<dbReference type="Gene3D" id="3.90.1150.10">
    <property type="entry name" value="Aspartate Aminotransferase, domain 1"/>
    <property type="match status" value="2"/>
</dbReference>
<dbReference type="NCBIfam" id="TIGR00461">
    <property type="entry name" value="gcvP"/>
    <property type="match status" value="1"/>
</dbReference>
<comment type="subunit">
    <text evidence="4">The glycine cleavage system is composed of four proteins: P, T, L and H.</text>
</comment>
<dbReference type="InterPro" id="IPR049316">
    <property type="entry name" value="GDC-P_C"/>
</dbReference>
<dbReference type="EMBL" id="JAPTMY010000004">
    <property type="protein sequence ID" value="MCZ0856981.1"/>
    <property type="molecule type" value="Genomic_DNA"/>
</dbReference>
<feature type="domain" description="Glycine dehydrogenase C-terminal" evidence="10">
    <location>
        <begin position="800"/>
        <end position="921"/>
    </location>
</feature>
<dbReference type="PANTHER" id="PTHR11773:SF1">
    <property type="entry name" value="GLYCINE DEHYDROGENASE (DECARBOXYLATING), MITOCHONDRIAL"/>
    <property type="match status" value="1"/>
</dbReference>
<reference evidence="11" key="1">
    <citation type="submission" date="2022-10" db="EMBL/GenBank/DDBJ databases">
        <title>Genome sequence of Actinomyces israelii ATCC 10048.</title>
        <authorList>
            <person name="Watt R.M."/>
            <person name="Tong W.M."/>
        </authorList>
    </citation>
    <scope>NUCLEOTIDE SEQUENCE</scope>
    <source>
        <strain evidence="11">ATCC 10048</strain>
    </source>
</reference>
<dbReference type="InterPro" id="IPR020581">
    <property type="entry name" value="GDC_P"/>
</dbReference>
<comment type="catalytic activity">
    <reaction evidence="8">
        <text>N(6)-[(R)-lipoyl]-L-lysyl-[glycine-cleavage complex H protein] + glycine + H(+) = N(6)-[(R)-S(8)-aminomethyldihydrolipoyl]-L-lysyl-[glycine-cleavage complex H protein] + CO2</text>
        <dbReference type="Rhea" id="RHEA:24304"/>
        <dbReference type="Rhea" id="RHEA-COMP:10494"/>
        <dbReference type="Rhea" id="RHEA-COMP:10495"/>
        <dbReference type="ChEBI" id="CHEBI:15378"/>
        <dbReference type="ChEBI" id="CHEBI:16526"/>
        <dbReference type="ChEBI" id="CHEBI:57305"/>
        <dbReference type="ChEBI" id="CHEBI:83099"/>
        <dbReference type="ChEBI" id="CHEBI:83143"/>
        <dbReference type="EC" id="1.4.4.2"/>
    </reaction>
</comment>
<evidence type="ECO:0000313" key="11">
    <source>
        <dbReference type="EMBL" id="MCZ0856981.1"/>
    </source>
</evidence>
<dbReference type="PANTHER" id="PTHR11773">
    <property type="entry name" value="GLYCINE DEHYDROGENASE, DECARBOXYLATING"/>
    <property type="match status" value="1"/>
</dbReference>
<dbReference type="InterPro" id="IPR049315">
    <property type="entry name" value="GDC-P_N"/>
</dbReference>
<evidence type="ECO:0000259" key="9">
    <source>
        <dbReference type="Pfam" id="PF02347"/>
    </source>
</evidence>
<comment type="similarity">
    <text evidence="3">Belongs to the GcvP family.</text>
</comment>
<evidence type="ECO:0000256" key="6">
    <source>
        <dbReference type="ARBA" id="ARBA00022898"/>
    </source>
</evidence>
<name>A0ABT4I633_9ACTO</name>
<keyword evidence="12" id="KW-1185">Reference proteome</keyword>
<dbReference type="Pfam" id="PF21478">
    <property type="entry name" value="GcvP2_C"/>
    <property type="match status" value="1"/>
</dbReference>
<dbReference type="InterPro" id="IPR015421">
    <property type="entry name" value="PyrdxlP-dep_Trfase_major"/>
</dbReference>
<evidence type="ECO:0000256" key="1">
    <source>
        <dbReference type="ARBA" id="ARBA00001933"/>
    </source>
</evidence>
<protein>
    <recommendedName>
        <fullName evidence="5">glycine dehydrogenase (aminomethyl-transferring)</fullName>
        <ecNumber evidence="5">1.4.4.2</ecNumber>
    </recommendedName>
</protein>
<comment type="caution">
    <text evidence="11">The sequence shown here is derived from an EMBL/GenBank/DDBJ whole genome shotgun (WGS) entry which is preliminary data.</text>
</comment>
<evidence type="ECO:0000256" key="5">
    <source>
        <dbReference type="ARBA" id="ARBA00012134"/>
    </source>
</evidence>
<evidence type="ECO:0000256" key="4">
    <source>
        <dbReference type="ARBA" id="ARBA00011690"/>
    </source>
</evidence>
<feature type="domain" description="Glycine cleavage system P-protein N-terminal" evidence="9">
    <location>
        <begin position="22"/>
        <end position="454"/>
    </location>
</feature>
<keyword evidence="6" id="KW-0663">Pyridoxal phosphate</keyword>
<comment type="function">
    <text evidence="2">The glycine cleavage system catalyzes the degradation of glycine. The P protein binds the alpha-amino group of glycine through its pyridoxal phosphate cofactor; CO(2) is released and the remaining methylamine moiety is then transferred to the lipoamide cofactor of the H protein.</text>
</comment>
<dbReference type="GO" id="GO:0004375">
    <property type="term" value="F:glycine dehydrogenase (decarboxylating) activity"/>
    <property type="evidence" value="ECO:0007669"/>
    <property type="project" value="UniProtKB-EC"/>
</dbReference>
<organism evidence="11 12">
    <name type="scientific">Actinomyces israelii</name>
    <dbReference type="NCBI Taxonomy" id="1659"/>
    <lineage>
        <taxon>Bacteria</taxon>
        <taxon>Bacillati</taxon>
        <taxon>Actinomycetota</taxon>
        <taxon>Actinomycetes</taxon>
        <taxon>Actinomycetales</taxon>
        <taxon>Actinomycetaceae</taxon>
        <taxon>Actinomyces</taxon>
    </lineage>
</organism>
<evidence type="ECO:0000256" key="2">
    <source>
        <dbReference type="ARBA" id="ARBA00003788"/>
    </source>
</evidence>
<evidence type="ECO:0000256" key="8">
    <source>
        <dbReference type="ARBA" id="ARBA00049026"/>
    </source>
</evidence>
<dbReference type="Gene3D" id="3.40.640.10">
    <property type="entry name" value="Type I PLP-dependent aspartate aminotransferase-like (Major domain)"/>
    <property type="match status" value="2"/>
</dbReference>
<evidence type="ECO:0000256" key="3">
    <source>
        <dbReference type="ARBA" id="ARBA00010756"/>
    </source>
</evidence>
<evidence type="ECO:0000313" key="12">
    <source>
        <dbReference type="Proteomes" id="UP001072034"/>
    </source>
</evidence>
<accession>A0ABT4I633</accession>
<feature type="domain" description="Glycine cleavage system P-protein N-terminal" evidence="9">
    <location>
        <begin position="637"/>
        <end position="748"/>
    </location>
</feature>
<dbReference type="Pfam" id="PF02347">
    <property type="entry name" value="GDC-P"/>
    <property type="match status" value="2"/>
</dbReference>
<comment type="cofactor">
    <cofactor evidence="1">
        <name>pyridoxal 5'-phosphate</name>
        <dbReference type="ChEBI" id="CHEBI:597326"/>
    </cofactor>
</comment>
<keyword evidence="7 11" id="KW-0560">Oxidoreductase</keyword>
<sequence>MLRPEVLMARRHAVPHVPFVLRHIGATGDRQDPVLAALGLHELEDLATAVVPAGLPALPPPGGSEPSTATGGLSEPEAIEALRALAALNEPHTEMIGRGYHPAFTPAVISRDVLGNPAWTTAYTPYQAEISQGRLEAQLLFQTLISDLTGLPVACASLLDEATAVAEAVLLMARASRRAAGRPVVLDCGLHPQCIEVALARCEALGIRALTAEPAAIEDGSAAPGEQLLGAVLAHTTTRGAIRDLAGAIAAVHERGGLAAVDADPLALTVLREPGAVGADIAVGSAQRLGVPLFYGGPHPGFMAVADSLRRQVPGRIVGVSRDSEGREAYRLALQTREQHIRRERATSNICTAQALLAVVAAFYAVHHGPEGLRAIAGHAHAQAARIAAGVRAAGLCIEHESFFDTLSVVVPGAAERAVARAEELGYNLRLLDADHVGLSTNETTTDEDVAVVVGALTGRRPADPDDGAPARALPLPPALVRQSAFLTHPAFHDYRSEPALVRYLRRLADRDLALDRTMIPLGSCTLKLNAAAESALWLVPDLAGIHPYAPAAQTAGWRLLLAQLSQRLAALTGYDRVSLQPASGAQGELTGLLAIRHYLRDKGEGRRDLCLVPASAHGTNAASAAGAGLAVKVVATAPDGSIDVDDLRATLAEHGDRLAAIMLTYPSTHGVFEPQVGEVTRLVHEAGGQVYIDGANLNALAGLLRPGDLGGDVSHLNLHKTFAVPHGGGGPGVGPVAVKEHLAPYLPAGPSGSPAPEAADADHGFRGAPVMGARFGSAGVMPLAWSYLALLDDADLRRATLSAVANANYLSRRLRDCFPTLYSGPGGYVAHECILDLRELTARSGVSAEDVAKRLIDYGFHAPTLSFPVAGTLMVEPTESEPLEELYRFVEAMRSIRGEIDEVIAGRTAVEDSALRRSPHTLAQVASDEWDRAYPRSRAAFPEPSLVRDKYFPPVSRIDNAWGDRHLRCTCPAPEDPEAAAGPLAAPAVSAALTARPTAVLTSEEER</sequence>